<evidence type="ECO:0000313" key="4">
    <source>
        <dbReference type="Proteomes" id="UP001489004"/>
    </source>
</evidence>
<dbReference type="PRINTS" id="PR00080">
    <property type="entry name" value="SDRFAMILY"/>
</dbReference>
<name>A0AAW1P4B6_9CHLO</name>
<dbReference type="Gene3D" id="3.40.50.720">
    <property type="entry name" value="NAD(P)-binding Rossmann-like Domain"/>
    <property type="match status" value="1"/>
</dbReference>
<sequence>MAVTHRLHACSCPLGTALVHSQIGQRAQDIGQPLDVLVNNAGVMACPELQTAEGYELQLGVNHLGHFLLTSMLLPLLTQSDRPSRIVNVSSSAHKFGKMDWDDLMGRKNYQPWKAYGQSKLANVLFTYELARQLPPSANLTVNALHPGVVNTELSRYMWSGKSPFYLRPVQKVISLFLKTPEQGAATSVHLASSPQVGGVTAKYFVDCKPEASSPASYNVDDAKRLWQVSAELTGAEFKIPTAA</sequence>
<keyword evidence="4" id="KW-1185">Reference proteome</keyword>
<evidence type="ECO:0000256" key="2">
    <source>
        <dbReference type="RuleBase" id="RU000363"/>
    </source>
</evidence>
<dbReference type="GO" id="GO:0016491">
    <property type="term" value="F:oxidoreductase activity"/>
    <property type="evidence" value="ECO:0007669"/>
    <property type="project" value="UniProtKB-KW"/>
</dbReference>
<reference evidence="3 4" key="1">
    <citation type="journal article" date="2024" name="Nat. Commun.">
        <title>Phylogenomics reveals the evolutionary origins of lichenization in chlorophyte algae.</title>
        <authorList>
            <person name="Puginier C."/>
            <person name="Libourel C."/>
            <person name="Otte J."/>
            <person name="Skaloud P."/>
            <person name="Haon M."/>
            <person name="Grisel S."/>
            <person name="Petersen M."/>
            <person name="Berrin J.G."/>
            <person name="Delaux P.M."/>
            <person name="Dal Grande F."/>
            <person name="Keller J."/>
        </authorList>
    </citation>
    <scope>NUCLEOTIDE SEQUENCE [LARGE SCALE GENOMIC DNA]</scope>
    <source>
        <strain evidence="3 4">SAG 2043</strain>
    </source>
</reference>
<dbReference type="InterPro" id="IPR002347">
    <property type="entry name" value="SDR_fam"/>
</dbReference>
<dbReference type="PRINTS" id="PR00081">
    <property type="entry name" value="GDHRDH"/>
</dbReference>
<dbReference type="PANTHER" id="PTHR43157">
    <property type="entry name" value="PHOSPHATIDYLINOSITOL-GLYCAN BIOSYNTHESIS CLASS F PROTEIN-RELATED"/>
    <property type="match status" value="1"/>
</dbReference>
<organism evidence="3 4">
    <name type="scientific">[Myrmecia] bisecta</name>
    <dbReference type="NCBI Taxonomy" id="41462"/>
    <lineage>
        <taxon>Eukaryota</taxon>
        <taxon>Viridiplantae</taxon>
        <taxon>Chlorophyta</taxon>
        <taxon>core chlorophytes</taxon>
        <taxon>Trebouxiophyceae</taxon>
        <taxon>Trebouxiales</taxon>
        <taxon>Trebouxiaceae</taxon>
        <taxon>Myrmecia</taxon>
    </lineage>
</organism>
<dbReference type="InterPro" id="IPR036291">
    <property type="entry name" value="NAD(P)-bd_dom_sf"/>
</dbReference>
<comment type="caution">
    <text evidence="3">The sequence shown here is derived from an EMBL/GenBank/DDBJ whole genome shotgun (WGS) entry which is preliminary data.</text>
</comment>
<evidence type="ECO:0008006" key="5">
    <source>
        <dbReference type="Google" id="ProtNLM"/>
    </source>
</evidence>
<dbReference type="SUPFAM" id="SSF51735">
    <property type="entry name" value="NAD(P)-binding Rossmann-fold domains"/>
    <property type="match status" value="1"/>
</dbReference>
<dbReference type="Proteomes" id="UP001489004">
    <property type="component" value="Unassembled WGS sequence"/>
</dbReference>
<accession>A0AAW1P4B6</accession>
<gene>
    <name evidence="3" type="ORF">WJX72_002288</name>
</gene>
<keyword evidence="1" id="KW-0560">Oxidoreductase</keyword>
<dbReference type="AlphaFoldDB" id="A0AAW1P4B6"/>
<dbReference type="Pfam" id="PF00106">
    <property type="entry name" value="adh_short"/>
    <property type="match status" value="1"/>
</dbReference>
<dbReference type="PANTHER" id="PTHR43157:SF31">
    <property type="entry name" value="PHOSPHATIDYLINOSITOL-GLYCAN BIOSYNTHESIS CLASS F PROTEIN"/>
    <property type="match status" value="1"/>
</dbReference>
<dbReference type="EMBL" id="JALJOR010000020">
    <property type="protein sequence ID" value="KAK9803584.1"/>
    <property type="molecule type" value="Genomic_DNA"/>
</dbReference>
<evidence type="ECO:0000256" key="1">
    <source>
        <dbReference type="ARBA" id="ARBA00023002"/>
    </source>
</evidence>
<evidence type="ECO:0000313" key="3">
    <source>
        <dbReference type="EMBL" id="KAK9803584.1"/>
    </source>
</evidence>
<proteinExistence type="inferred from homology"/>
<comment type="similarity">
    <text evidence="2">Belongs to the short-chain dehydrogenases/reductases (SDR) family.</text>
</comment>
<protein>
    <recommendedName>
        <fullName evidence="5">Retinol dehydrogenase 13</fullName>
    </recommendedName>
</protein>